<comment type="similarity">
    <text evidence="1">Belongs to the THADA family.</text>
</comment>
<feature type="domain" description="tRNA (32-2'-O)-methyltransferase regulator THADA-like TPR repeats region" evidence="5">
    <location>
        <begin position="478"/>
        <end position="724"/>
    </location>
</feature>
<evidence type="ECO:0000259" key="6">
    <source>
        <dbReference type="Pfam" id="PF25151"/>
    </source>
</evidence>
<gene>
    <name evidence="8" type="primary">LOC115888381</name>
</gene>
<evidence type="ECO:0000256" key="1">
    <source>
        <dbReference type="ARBA" id="ARBA00010409"/>
    </source>
</evidence>
<evidence type="ECO:0000256" key="3">
    <source>
        <dbReference type="ARBA" id="ARBA00035698"/>
    </source>
</evidence>
<evidence type="ECO:0000313" key="8">
    <source>
        <dbReference type="RefSeq" id="XP_030763961.1"/>
    </source>
</evidence>
<reference evidence="8" key="1">
    <citation type="submission" date="2025-08" db="UniProtKB">
        <authorList>
            <consortium name="RefSeq"/>
        </authorList>
    </citation>
    <scope>IDENTIFICATION</scope>
    <source>
        <tissue evidence="8">Gonads</tissue>
    </source>
</reference>
<dbReference type="InterPro" id="IPR019442">
    <property type="entry name" value="THADA/TRM732_DUF2428"/>
</dbReference>
<name>A0A6J2YKZ5_SITOR</name>
<dbReference type="GO" id="GO:0030488">
    <property type="term" value="P:tRNA methylation"/>
    <property type="evidence" value="ECO:0007669"/>
    <property type="project" value="TreeGrafter"/>
</dbReference>
<dbReference type="GeneID" id="115888381"/>
<dbReference type="KEGG" id="soy:115888381"/>
<dbReference type="InterPro" id="IPR056843">
    <property type="entry name" value="THADA-like_TPR"/>
</dbReference>
<evidence type="ECO:0000259" key="5">
    <source>
        <dbReference type="Pfam" id="PF25150"/>
    </source>
</evidence>
<accession>A0A6J2YKZ5</accession>
<feature type="domain" description="tRNA (32-2'-O)-methyltransferase regulator THADA-like C-terminal TPR repeats region" evidence="6">
    <location>
        <begin position="1116"/>
        <end position="1266"/>
    </location>
</feature>
<evidence type="ECO:0000259" key="4">
    <source>
        <dbReference type="Pfam" id="PF10350"/>
    </source>
</evidence>
<dbReference type="SUPFAM" id="SSF48371">
    <property type="entry name" value="ARM repeat"/>
    <property type="match status" value="1"/>
</dbReference>
<proteinExistence type="inferred from homology"/>
<protein>
    <recommendedName>
        <fullName evidence="3">tRNA (32-2'-O)-methyltransferase regulator THADA</fullName>
    </recommendedName>
</protein>
<dbReference type="PANTHER" id="PTHR14387">
    <property type="entry name" value="THADA/DEATH RECEPTOR INTERACTING PROTEIN"/>
    <property type="match status" value="1"/>
</dbReference>
<evidence type="ECO:0000256" key="2">
    <source>
        <dbReference type="ARBA" id="ARBA00022694"/>
    </source>
</evidence>
<dbReference type="Pfam" id="PF10350">
    <property type="entry name" value="DUF2428"/>
    <property type="match status" value="1"/>
</dbReference>
<keyword evidence="7" id="KW-1185">Reference proteome</keyword>
<dbReference type="Pfam" id="PF25150">
    <property type="entry name" value="TPR_Trm732"/>
    <property type="match status" value="1"/>
</dbReference>
<keyword evidence="2" id="KW-0819">tRNA processing</keyword>
<dbReference type="GO" id="GO:0005829">
    <property type="term" value="C:cytosol"/>
    <property type="evidence" value="ECO:0007669"/>
    <property type="project" value="TreeGrafter"/>
</dbReference>
<dbReference type="FunCoup" id="A0A6J2YKZ5">
    <property type="interactions" value="29"/>
</dbReference>
<dbReference type="Gene3D" id="1.25.10.10">
    <property type="entry name" value="Leucine-rich Repeat Variant"/>
    <property type="match status" value="1"/>
</dbReference>
<evidence type="ECO:0000313" key="7">
    <source>
        <dbReference type="Proteomes" id="UP000504635"/>
    </source>
</evidence>
<dbReference type="Proteomes" id="UP000504635">
    <property type="component" value="Unplaced"/>
</dbReference>
<dbReference type="InterPro" id="IPR011989">
    <property type="entry name" value="ARM-like"/>
</dbReference>
<dbReference type="InterPro" id="IPR016024">
    <property type="entry name" value="ARM-type_fold"/>
</dbReference>
<dbReference type="OrthoDB" id="73997at2759"/>
<dbReference type="InterPro" id="IPR051954">
    <property type="entry name" value="tRNA_methyltransferase_THADA"/>
</dbReference>
<dbReference type="CTD" id="63892"/>
<feature type="domain" description="DUF2428" evidence="4">
    <location>
        <begin position="876"/>
        <end position="1113"/>
    </location>
</feature>
<dbReference type="InterPro" id="IPR056842">
    <property type="entry name" value="THADA-like_TPR_C"/>
</dbReference>
<dbReference type="Pfam" id="PF25151">
    <property type="entry name" value="TPR_Trm732_C"/>
    <property type="match status" value="1"/>
</dbReference>
<organism evidence="7 8">
    <name type="scientific">Sitophilus oryzae</name>
    <name type="common">Rice weevil</name>
    <name type="synonym">Curculio oryzae</name>
    <dbReference type="NCBI Taxonomy" id="7048"/>
    <lineage>
        <taxon>Eukaryota</taxon>
        <taxon>Metazoa</taxon>
        <taxon>Ecdysozoa</taxon>
        <taxon>Arthropoda</taxon>
        <taxon>Hexapoda</taxon>
        <taxon>Insecta</taxon>
        <taxon>Pterygota</taxon>
        <taxon>Neoptera</taxon>
        <taxon>Endopterygota</taxon>
        <taxon>Coleoptera</taxon>
        <taxon>Polyphaga</taxon>
        <taxon>Cucujiformia</taxon>
        <taxon>Curculionidae</taxon>
        <taxon>Dryophthorinae</taxon>
        <taxon>Sitophilus</taxon>
    </lineage>
</organism>
<dbReference type="InParanoid" id="A0A6J2YKZ5"/>
<dbReference type="PANTHER" id="PTHR14387:SF7">
    <property type="entry name" value="THYROID ADENOMA-ASSOCIATED PROTEIN"/>
    <property type="match status" value="1"/>
</dbReference>
<dbReference type="RefSeq" id="XP_030763961.1">
    <property type="nucleotide sequence ID" value="XM_030908101.1"/>
</dbReference>
<sequence length="1822" mass="209935">MAEISNTIKESSLLPLEFQNGVNKNLTNPTLQNFLKELAATDHENDIKKIIEEIVHCYVTSTENKLLHIEVRNTIIELFTKFNGKKHLKKYVQDLVIKQNLVNDIIKSTAEDILDRIKNEKTCDLKECHKFLHFVSVLQTSPKYDFETNCRPLFPLYIFLFDSYGYYASQVKQDIIPEIEELNFLMSTVVKQILPVFVKNISFLEEIKEQYLQSLLMYCYILLFNEKIGFDLRLKVCLVFVYSFNVLEGDTMSISQLLSKNQSLFNLSINEASDEEKPSDYLIIIYSSIISVLSEEKLVSETVDGKSLILVLFEGILETYKSNPGHSSIVIETSKTLCLMAKQFRKIPLNLVKDIFLEGLYYVSSHADYFIDTVRNYSKIFFEELVALAAYHYGNGSTELTDILVGKFEEIPDEGAMRFFAYENIAKYYGCDFLLKEFDQLPLILLECVDNPTIIDQACKSYQMLLEKSFSTDNEEVWIKTWVIPVINLLRSGQRNENFCQKIISAAFKLQPALLRMTFPNDYIGTVEESKVLLHCLLNARKNGIELSLEKDSILYWRGLIDKQKMEMFMIHQDEEIRLLVLASITESLKSTELYLDWEFIFLINYIRYNITAQSPNVRKQIVCYYKKVLTRFDAGYKVIGKNISNLSKSLELNSSEERDQKKYLSLYQELKKSYRRFICNLTRIFIGNLSYDSNYPRRATSLELLLIIQTILNPDEWKSCWNEEDVKNSHNILFDSYESNKGMIVKLLKTLPPNYLGFMNVNFTFKYMQRSFELATDVKPSKTLSAAYLFDICSYSPFFFDIVHSECGEAAKKGNDPTLDMIVVLTRKLINQTADIKIDHVSMANASVYGLILSVRHLLENRDISKHNDTYSGVFGHLVGNCINISSKIMPVVCNPSPEGYLPDYVEDFCENDESPKAQMVLVYAWRTMKEMTLLLAEIVKQTMKLESEISMLSDDLLMEVGQLFVNVFVQSKHRGVFEQASVGFSIICEHYWSSSREKINSLPRQWLNDALELCTGKKHSEDLCPTRRSAGLPFLILSIVTTSIESAPFQTVMSCLLKTAEDSEDGNSEIKMHCLNVLRAIFRHSKLGELVAPYVAAGVILAIKGFRSETWGIRNSSTLLFAALMVRMFGVQRTADDDRVCFKNKLTVRVFFLRYEPLYSFILSTLAEECHNKSSLVLQPILMVLSRLYPSNFEEESCQVKEYLPYINVCLSSPDYRTRDAAAKASVALINNADIKSHFEMCFNKIGDINTVTDNECHGIVLQMCYILKYNIVRDLPLASYLTQSLHIWELAGKKFSHMTVNLYTELITLLLQICSNFDDVPLLKNILLHLSKQGKTSDVPLTWQENFLSTRTVLAYYIINNKFEETETTYSTVTNEIMSYMYGHENSMKRFFLELLIKLNQIHLYHNQSDNAIINSEAEIDNHPLFYTGDVEIRPSITTLVTSFSRTSVENILKHIHPYLKTFLIEELKIQHNICSEDRVLFFLLLDFYPCAIKFLRLSKQETLNALLSYCDCDNEELISAVISCISTFLMEVDYTLLKYDKLLEVLAKSASPAAAVHRRLTVCDFLCKNSALYCNEEPVLKGDELCTVINIVMVLLEDEDLDVRNAMSNYENALKVKIKINNFLNQTISGHRWPVVPEKAKEDLIHLMTVLLPRRKAVCLIFSWACRYFPDPSCEPSEQIFERGGLNQYAENTPLIDICSRVLIKMLWTLPEGLSYDDKSIFPEEQTQIVTSILLDSLMKYDSPMMLTKTKMSVICVLKSMYKFLENAEISSNFVNNFKTYLNDTSLSYLTNHLEHGDLFCVKKIIRKLYDPVFRLRR</sequence>